<dbReference type="InterPro" id="IPR016181">
    <property type="entry name" value="Acyl_CoA_acyltransferase"/>
</dbReference>
<comment type="caution">
    <text evidence="2">The sequence shown here is derived from an EMBL/GenBank/DDBJ whole genome shotgun (WGS) entry which is preliminary data.</text>
</comment>
<dbReference type="Pfam" id="PF13480">
    <property type="entry name" value="Acetyltransf_6"/>
    <property type="match status" value="1"/>
</dbReference>
<organism evidence="2 3">
    <name type="scientific">Neolewinella lacunae</name>
    <dbReference type="NCBI Taxonomy" id="1517758"/>
    <lineage>
        <taxon>Bacteria</taxon>
        <taxon>Pseudomonadati</taxon>
        <taxon>Bacteroidota</taxon>
        <taxon>Saprospiria</taxon>
        <taxon>Saprospirales</taxon>
        <taxon>Lewinellaceae</taxon>
        <taxon>Neolewinella</taxon>
    </lineage>
</organism>
<proteinExistence type="predicted"/>
<keyword evidence="3" id="KW-1185">Reference proteome</keyword>
<dbReference type="SUPFAM" id="SSF55729">
    <property type="entry name" value="Acyl-CoA N-acyltransferases (Nat)"/>
    <property type="match status" value="1"/>
</dbReference>
<name>A0A923TB22_9BACT</name>
<dbReference type="RefSeq" id="WP_187468784.1">
    <property type="nucleotide sequence ID" value="NZ_JACSIT010000154.1"/>
</dbReference>
<evidence type="ECO:0000259" key="1">
    <source>
        <dbReference type="Pfam" id="PF13480"/>
    </source>
</evidence>
<dbReference type="EMBL" id="JACSIT010000154">
    <property type="protein sequence ID" value="MBC6996778.1"/>
    <property type="molecule type" value="Genomic_DNA"/>
</dbReference>
<accession>A0A923TB22</accession>
<evidence type="ECO:0000313" key="2">
    <source>
        <dbReference type="EMBL" id="MBC6996778.1"/>
    </source>
</evidence>
<evidence type="ECO:0000313" key="3">
    <source>
        <dbReference type="Proteomes" id="UP000650081"/>
    </source>
</evidence>
<dbReference type="Proteomes" id="UP000650081">
    <property type="component" value="Unassembled WGS sequence"/>
</dbReference>
<feature type="domain" description="BioF2-like acetyltransferase" evidence="1">
    <location>
        <begin position="222"/>
        <end position="367"/>
    </location>
</feature>
<reference evidence="2" key="1">
    <citation type="submission" date="2020-08" db="EMBL/GenBank/DDBJ databases">
        <title>Lewinella bacteria from marine environments.</title>
        <authorList>
            <person name="Zhong Y."/>
        </authorList>
    </citation>
    <scope>NUCLEOTIDE SEQUENCE</scope>
    <source>
        <strain evidence="2">KCTC 42187</strain>
    </source>
</reference>
<sequence length="415" mass="46505">MLTTFLYHPCAPAVNSAPTAAPLRGAAGWSMRRFRTAEEICQHWPEGERADGFWLRAETLAFLRNHPQGITTEALLLEHAHDGRRVWLSAQPFSFSAAGQVSDQAKGKTSSYDFRRRLLAPFSFRVLCIGQFLVSGPYAQDGLQNLGAAEATDLLSATADALMDSCRGYTAVLLKDLYPTEHPVSCALEQRGYHALPADPVMGLHIPAHWNNLEDYLLDLSSKYRVRYRRARGKMEGLERRRLSAAEVDRYQDRIYHLYQQTSAGADYNAATLSAAYFPWLATTGSPSKGHRSAALSYFHGYFTASGEMVGFTSGIGNGKVFHAHFLGLEDTYKRSHHLYHNMLYDLLATAIEEGYEELDYGRTALEIKSSVGATPERFACQLKARPRLLNQLVPIFTPAVYQATPWEERNPFRN</sequence>
<gene>
    <name evidence="2" type="ORF">H9S92_21575</name>
</gene>
<dbReference type="InterPro" id="IPR038740">
    <property type="entry name" value="BioF2-like_GNAT_dom"/>
</dbReference>
<protein>
    <submittedName>
        <fullName evidence="2">GNAT family N-acetyltransferase</fullName>
    </submittedName>
</protein>
<dbReference type="AlphaFoldDB" id="A0A923TB22"/>